<dbReference type="PANTHER" id="PTHR43280">
    <property type="entry name" value="ARAC-FAMILY TRANSCRIPTIONAL REGULATOR"/>
    <property type="match status" value="1"/>
</dbReference>
<dbReference type="InterPro" id="IPR014710">
    <property type="entry name" value="RmlC-like_jellyroll"/>
</dbReference>
<dbReference type="Proteomes" id="UP000673394">
    <property type="component" value="Unassembled WGS sequence"/>
</dbReference>
<keyword evidence="2" id="KW-0238">DNA-binding</keyword>
<dbReference type="SMART" id="SM00342">
    <property type="entry name" value="HTH_ARAC"/>
    <property type="match status" value="1"/>
</dbReference>
<comment type="caution">
    <text evidence="5">The sequence shown here is derived from an EMBL/GenBank/DDBJ whole genome shotgun (WGS) entry which is preliminary data.</text>
</comment>
<evidence type="ECO:0000256" key="1">
    <source>
        <dbReference type="ARBA" id="ARBA00023015"/>
    </source>
</evidence>
<keyword evidence="3" id="KW-0804">Transcription</keyword>
<dbReference type="InterPro" id="IPR003313">
    <property type="entry name" value="AraC-bd"/>
</dbReference>
<keyword evidence="1" id="KW-0805">Transcription regulation</keyword>
<name>A0ABS5CDU3_9BACL</name>
<evidence type="ECO:0000313" key="5">
    <source>
        <dbReference type="EMBL" id="MBP3964157.1"/>
    </source>
</evidence>
<dbReference type="Pfam" id="PF02311">
    <property type="entry name" value="AraC_binding"/>
    <property type="match status" value="1"/>
</dbReference>
<protein>
    <submittedName>
        <fullName evidence="5">Helix-turn-helix transcriptional regulator</fullName>
    </submittedName>
</protein>
<feature type="domain" description="HTH araC/xylS-type" evidence="4">
    <location>
        <begin position="200"/>
        <end position="298"/>
    </location>
</feature>
<evidence type="ECO:0000259" key="4">
    <source>
        <dbReference type="PROSITE" id="PS01124"/>
    </source>
</evidence>
<sequence>MLDLDPIKRHFRNLERMPVQLAIGALQVEVIKINYVPPGPGWHVPEHKHSSYEFHFITSGKGLVRMEQIPFHVEPNHFYLTGPEIVHAQFSDQLEPMAELCLQCQFTIQENVDRHSIEEAKQLLDIFNTPVYCSLPDLRGAIPLFMSCADEANRQLVGYYSDIQSRIAGVVISTARMLAGNDLRANYSVPVKRQGYEVILETILFLEDNYQHQITLEQVADHVHFSPRHLGRMFKLVTGKTMNRYLTEIRLNRAMHLLRQSDYSLDRIAQEIGFANGSYLSQLFRRVYGYPPSERRMNANAHP</sequence>
<dbReference type="Gene3D" id="1.10.10.60">
    <property type="entry name" value="Homeodomain-like"/>
    <property type="match status" value="2"/>
</dbReference>
<keyword evidence="6" id="KW-1185">Reference proteome</keyword>
<dbReference type="RefSeq" id="WP_210659200.1">
    <property type="nucleotide sequence ID" value="NZ_JAGKSP010000005.1"/>
</dbReference>
<dbReference type="Gene3D" id="2.60.120.10">
    <property type="entry name" value="Jelly Rolls"/>
    <property type="match status" value="1"/>
</dbReference>
<dbReference type="PROSITE" id="PS00041">
    <property type="entry name" value="HTH_ARAC_FAMILY_1"/>
    <property type="match status" value="1"/>
</dbReference>
<accession>A0ABS5CDU3</accession>
<dbReference type="InterPro" id="IPR018060">
    <property type="entry name" value="HTH_AraC"/>
</dbReference>
<dbReference type="EMBL" id="JAGKSP010000005">
    <property type="protein sequence ID" value="MBP3964157.1"/>
    <property type="molecule type" value="Genomic_DNA"/>
</dbReference>
<evidence type="ECO:0000256" key="3">
    <source>
        <dbReference type="ARBA" id="ARBA00023163"/>
    </source>
</evidence>
<dbReference type="InterPro" id="IPR018062">
    <property type="entry name" value="HTH_AraC-typ_CS"/>
</dbReference>
<evidence type="ECO:0000256" key="2">
    <source>
        <dbReference type="ARBA" id="ARBA00023125"/>
    </source>
</evidence>
<gene>
    <name evidence="5" type="ORF">I8J30_15680</name>
</gene>
<dbReference type="PROSITE" id="PS01124">
    <property type="entry name" value="HTH_ARAC_FAMILY_2"/>
    <property type="match status" value="1"/>
</dbReference>
<reference evidence="5 6" key="1">
    <citation type="submission" date="2021-04" db="EMBL/GenBank/DDBJ databases">
        <title>Paenibacillus sp. DLE-14 whole genome sequence.</title>
        <authorList>
            <person name="Ham Y.J."/>
        </authorList>
    </citation>
    <scope>NUCLEOTIDE SEQUENCE [LARGE SCALE GENOMIC DNA]</scope>
    <source>
        <strain evidence="5 6">DLE-14</strain>
    </source>
</reference>
<dbReference type="InterPro" id="IPR011051">
    <property type="entry name" value="RmlC_Cupin_sf"/>
</dbReference>
<dbReference type="SUPFAM" id="SSF51182">
    <property type="entry name" value="RmlC-like cupins"/>
    <property type="match status" value="1"/>
</dbReference>
<dbReference type="PANTHER" id="PTHR43280:SF31">
    <property type="entry name" value="TRANSCRIPTIONAL REGULATORY PROTEIN"/>
    <property type="match status" value="1"/>
</dbReference>
<dbReference type="InterPro" id="IPR009057">
    <property type="entry name" value="Homeodomain-like_sf"/>
</dbReference>
<evidence type="ECO:0000313" key="6">
    <source>
        <dbReference type="Proteomes" id="UP000673394"/>
    </source>
</evidence>
<organism evidence="5 6">
    <name type="scientific">Paenibacillus lignilyticus</name>
    <dbReference type="NCBI Taxonomy" id="1172615"/>
    <lineage>
        <taxon>Bacteria</taxon>
        <taxon>Bacillati</taxon>
        <taxon>Bacillota</taxon>
        <taxon>Bacilli</taxon>
        <taxon>Bacillales</taxon>
        <taxon>Paenibacillaceae</taxon>
        <taxon>Paenibacillus</taxon>
    </lineage>
</organism>
<proteinExistence type="predicted"/>
<dbReference type="Pfam" id="PF12833">
    <property type="entry name" value="HTH_18"/>
    <property type="match status" value="1"/>
</dbReference>
<dbReference type="SUPFAM" id="SSF46689">
    <property type="entry name" value="Homeodomain-like"/>
    <property type="match status" value="2"/>
</dbReference>